<dbReference type="Proteomes" id="UP000322699">
    <property type="component" value="Unassembled WGS sequence"/>
</dbReference>
<gene>
    <name evidence="1" type="ORF">LF1_31970</name>
</gene>
<organism evidence="1 2">
    <name type="scientific">Rubripirellula obstinata</name>
    <dbReference type="NCBI Taxonomy" id="406547"/>
    <lineage>
        <taxon>Bacteria</taxon>
        <taxon>Pseudomonadati</taxon>
        <taxon>Planctomycetota</taxon>
        <taxon>Planctomycetia</taxon>
        <taxon>Pirellulales</taxon>
        <taxon>Pirellulaceae</taxon>
        <taxon>Rubripirellula</taxon>
    </lineage>
</organism>
<reference evidence="1 2" key="1">
    <citation type="submission" date="2019-08" db="EMBL/GenBank/DDBJ databases">
        <title>Deep-cultivation of Planctomycetes and their phenomic and genomic characterization uncovers novel biology.</title>
        <authorList>
            <person name="Wiegand S."/>
            <person name="Jogler M."/>
            <person name="Boedeker C."/>
            <person name="Pinto D."/>
            <person name="Vollmers J."/>
            <person name="Rivas-Marin E."/>
            <person name="Kohn T."/>
            <person name="Peeters S.H."/>
            <person name="Heuer A."/>
            <person name="Rast P."/>
            <person name="Oberbeckmann S."/>
            <person name="Bunk B."/>
            <person name="Jeske O."/>
            <person name="Meyerdierks A."/>
            <person name="Storesund J.E."/>
            <person name="Kallscheuer N."/>
            <person name="Luecker S."/>
            <person name="Lage O.M."/>
            <person name="Pohl T."/>
            <person name="Merkel B.J."/>
            <person name="Hornburger P."/>
            <person name="Mueller R.-W."/>
            <person name="Bruemmer F."/>
            <person name="Labrenz M."/>
            <person name="Spormann A.M."/>
            <person name="Op Den Camp H."/>
            <person name="Overmann J."/>
            <person name="Amann R."/>
            <person name="Jetten M.S.M."/>
            <person name="Mascher T."/>
            <person name="Medema M.H."/>
            <person name="Devos D.P."/>
            <person name="Kaster A.-K."/>
            <person name="Ovreas L."/>
            <person name="Rohde M."/>
            <person name="Galperin M.Y."/>
            <person name="Jogler C."/>
        </authorList>
    </citation>
    <scope>NUCLEOTIDE SEQUENCE [LARGE SCALE GENOMIC DNA]</scope>
    <source>
        <strain evidence="1 2">LF1</strain>
    </source>
</reference>
<dbReference type="EMBL" id="VRLW01000001">
    <property type="protein sequence ID" value="KAA1260657.1"/>
    <property type="molecule type" value="Genomic_DNA"/>
</dbReference>
<evidence type="ECO:0000313" key="1">
    <source>
        <dbReference type="EMBL" id="KAA1260657.1"/>
    </source>
</evidence>
<protein>
    <submittedName>
        <fullName evidence="1">Uncharacterized protein</fullName>
    </submittedName>
</protein>
<sequence length="177" mass="19642">MCDKELISERERAELETVLCEQDLHPSVKTQNRLMFECGRARGVAESSASTRSSWLRVAAMVIAVGGGVAAGRWTVSDISTTSQTVSVADRNEISTMRKEPQGFHAANSFLLFRERSSHPSSETYVETHAGMTLMRLKTVWSERVERRPITEVQPLQDAATAMSAGPFLNPMNQIEI</sequence>
<evidence type="ECO:0000313" key="2">
    <source>
        <dbReference type="Proteomes" id="UP000322699"/>
    </source>
</evidence>
<name>A0A5B1CHH5_9BACT</name>
<accession>A0A5B1CHH5</accession>
<comment type="caution">
    <text evidence="1">The sequence shown here is derived from an EMBL/GenBank/DDBJ whole genome shotgun (WGS) entry which is preliminary data.</text>
</comment>
<keyword evidence="2" id="KW-1185">Reference proteome</keyword>
<proteinExistence type="predicted"/>
<dbReference type="AlphaFoldDB" id="A0A5B1CHH5"/>